<sequence>PIMPLEFDQDCRCPACLSDSIDSRIGELINENGIDQMLTLAEPYRNHSELVRDVDFRVVNDLYVFSKWYHIKRGECCGNDCQNCPY</sequence>
<organism evidence="1">
    <name type="scientific">marine metagenome</name>
    <dbReference type="NCBI Taxonomy" id="408172"/>
    <lineage>
        <taxon>unclassified sequences</taxon>
        <taxon>metagenomes</taxon>
        <taxon>ecological metagenomes</taxon>
    </lineage>
</organism>
<accession>A0A383APM1</accession>
<feature type="non-terminal residue" evidence="1">
    <location>
        <position position="1"/>
    </location>
</feature>
<name>A0A383APM1_9ZZZZ</name>
<dbReference type="InterPro" id="IPR040807">
    <property type="entry name" value="DUF5522"/>
</dbReference>
<reference evidence="1" key="1">
    <citation type="submission" date="2018-05" db="EMBL/GenBank/DDBJ databases">
        <authorList>
            <person name="Lanie J.A."/>
            <person name="Ng W.-L."/>
            <person name="Kazmierczak K.M."/>
            <person name="Andrzejewski T.M."/>
            <person name="Davidsen T.M."/>
            <person name="Wayne K.J."/>
            <person name="Tettelin H."/>
            <person name="Glass J.I."/>
            <person name="Rusch D."/>
            <person name="Podicherti R."/>
            <person name="Tsui H.-C.T."/>
            <person name="Winkler M.E."/>
        </authorList>
    </citation>
    <scope>NUCLEOTIDE SEQUENCE</scope>
</reference>
<protein>
    <submittedName>
        <fullName evidence="1">Uncharacterized protein</fullName>
    </submittedName>
</protein>
<dbReference type="Pfam" id="PF17653">
    <property type="entry name" value="DUF5522"/>
    <property type="match status" value="1"/>
</dbReference>
<dbReference type="EMBL" id="UINC01193928">
    <property type="protein sequence ID" value="SVE09777.1"/>
    <property type="molecule type" value="Genomic_DNA"/>
</dbReference>
<gene>
    <name evidence="1" type="ORF">METZ01_LOCUS462631</name>
</gene>
<dbReference type="AlphaFoldDB" id="A0A383APM1"/>
<evidence type="ECO:0000313" key="1">
    <source>
        <dbReference type="EMBL" id="SVE09777.1"/>
    </source>
</evidence>
<proteinExistence type="predicted"/>